<keyword evidence="4" id="KW-0032">Aminotransferase</keyword>
<dbReference type="OrthoDB" id="10261433at2759"/>
<dbReference type="InterPro" id="IPR049704">
    <property type="entry name" value="Aminotrans_3_PPA_site"/>
</dbReference>
<dbReference type="KEGG" id="phu:Phum_PHUM285460"/>
<reference evidence="4" key="1">
    <citation type="submission" date="2007-04" db="EMBL/GenBank/DDBJ databases">
        <title>Annotation of Pediculus humanus corporis strain USDA.</title>
        <authorList>
            <person name="Kirkness E."/>
            <person name="Hannick L."/>
            <person name="Hass B."/>
            <person name="Bruggner R."/>
            <person name="Lawson D."/>
            <person name="Bidwell S."/>
            <person name="Joardar V."/>
            <person name="Caler E."/>
            <person name="Walenz B."/>
            <person name="Inman J."/>
            <person name="Schobel S."/>
            <person name="Galinsky K."/>
            <person name="Amedeo P."/>
            <person name="Strausberg R."/>
        </authorList>
    </citation>
    <scope>NUCLEOTIDE SEQUENCE</scope>
    <source>
        <strain evidence="4">USDA</strain>
    </source>
</reference>
<proteinExistence type="inferred from homology"/>
<dbReference type="SUPFAM" id="SSF53383">
    <property type="entry name" value="PLP-dependent transferases"/>
    <property type="match status" value="1"/>
</dbReference>
<dbReference type="VEuPathDB" id="VectorBase:PHUM285460"/>
<dbReference type="HOGENOM" id="CLU_016922_8_0_1"/>
<dbReference type="InParanoid" id="E0VLB4"/>
<dbReference type="EMBL" id="DS235271">
    <property type="protein sequence ID" value="EEB14170.1"/>
    <property type="molecule type" value="Genomic_DNA"/>
</dbReference>
<accession>E0VLB4</accession>
<keyword evidence="2 3" id="KW-0663">Pyridoxal phosphate</keyword>
<reference evidence="5" key="3">
    <citation type="submission" date="2021-02" db="UniProtKB">
        <authorList>
            <consortium name="EnsemblMetazoa"/>
        </authorList>
    </citation>
    <scope>IDENTIFICATION</scope>
    <source>
        <strain evidence="5">USDA</strain>
    </source>
</reference>
<organism>
    <name type="scientific">Pediculus humanus subsp. corporis</name>
    <name type="common">Body louse</name>
    <dbReference type="NCBI Taxonomy" id="121224"/>
    <lineage>
        <taxon>Eukaryota</taxon>
        <taxon>Metazoa</taxon>
        <taxon>Ecdysozoa</taxon>
        <taxon>Arthropoda</taxon>
        <taxon>Hexapoda</taxon>
        <taxon>Insecta</taxon>
        <taxon>Pterygota</taxon>
        <taxon>Neoptera</taxon>
        <taxon>Paraneoptera</taxon>
        <taxon>Psocodea</taxon>
        <taxon>Troctomorpha</taxon>
        <taxon>Phthiraptera</taxon>
        <taxon>Anoplura</taxon>
        <taxon>Pediculidae</taxon>
        <taxon>Pediculus</taxon>
    </lineage>
</organism>
<dbReference type="PIRSF" id="PIRSF000521">
    <property type="entry name" value="Transaminase_4ab_Lys_Orn"/>
    <property type="match status" value="1"/>
</dbReference>
<dbReference type="InterPro" id="IPR005814">
    <property type="entry name" value="Aminotrans_3"/>
</dbReference>
<dbReference type="AlphaFoldDB" id="E0VLB4"/>
<dbReference type="STRING" id="121224.E0VLB4"/>
<evidence type="ECO:0000313" key="6">
    <source>
        <dbReference type="Proteomes" id="UP000009046"/>
    </source>
</evidence>
<evidence type="ECO:0000313" key="4">
    <source>
        <dbReference type="EMBL" id="EEB14170.1"/>
    </source>
</evidence>
<dbReference type="Pfam" id="PF00202">
    <property type="entry name" value="Aminotran_3"/>
    <property type="match status" value="1"/>
</dbReference>
<dbReference type="EnsemblMetazoa" id="PHUM285460-RA">
    <property type="protein sequence ID" value="PHUM285460-PA"/>
    <property type="gene ID" value="PHUM285460"/>
</dbReference>
<reference evidence="4" key="2">
    <citation type="submission" date="2007-04" db="EMBL/GenBank/DDBJ databases">
        <title>The genome of the human body louse.</title>
        <authorList>
            <consortium name="The Human Body Louse Genome Consortium"/>
            <person name="Kirkness E."/>
            <person name="Walenz B."/>
            <person name="Hass B."/>
            <person name="Bruggner R."/>
            <person name="Strausberg R."/>
        </authorList>
    </citation>
    <scope>NUCLEOTIDE SEQUENCE</scope>
    <source>
        <strain evidence="4">USDA</strain>
    </source>
</reference>
<dbReference type="Gene3D" id="3.90.1150.10">
    <property type="entry name" value="Aspartate Aminotransferase, domain 1"/>
    <property type="match status" value="1"/>
</dbReference>
<dbReference type="PROSITE" id="PS00600">
    <property type="entry name" value="AA_TRANSFER_CLASS_3"/>
    <property type="match status" value="1"/>
</dbReference>
<dbReference type="PANTHER" id="PTHR45688">
    <property type="match status" value="1"/>
</dbReference>
<dbReference type="FunCoup" id="E0VLB4">
    <property type="interactions" value="151"/>
</dbReference>
<dbReference type="EMBL" id="AAZO01003315">
    <property type="status" value="NOT_ANNOTATED_CDS"/>
    <property type="molecule type" value="Genomic_DNA"/>
</dbReference>
<sequence>MEQLSKSETIRLRKIHIGESCQLFYSSDPLKIVRARGQYMFDENGDKYLDCINNVAHVGHCHPEVVKETCDQISILNTNSRFLHDNLVLCAQKLTSLFPSPLSVCFFVNSGSEANDLAIRLARTYSNNYDVITLDHAYHGHLTTLIDISPYKFRKMDVPIKDWVHVAPCPDTYRGKYRTVDYPGIDLGEKYANDIREICLKARSNGRSICAFIGESLQSCGGQIIPPKNYLRNVYKHVKEAGGVCIADEVQVGFGRVGSHWWGFQLQGDDVIPDIVTLGKPMGNGHPVAAVVTTQEIANSFKINGVEYFNTYGGNPVSCAVALAVMNVIEKENLRENATQVGDYLLKTTEKLMEKHQVIGDVRGVGLFLGIELVRDRKTKEPATELAKFILQRMKDNKILVSIDGPHSNVIKLKPPMIFSKENSELFIETLDDILTNVKS</sequence>
<dbReference type="CDD" id="cd00610">
    <property type="entry name" value="OAT_like"/>
    <property type="match status" value="1"/>
</dbReference>
<dbReference type="InterPro" id="IPR015421">
    <property type="entry name" value="PyrdxlP-dep_Trfase_major"/>
</dbReference>
<dbReference type="eggNOG" id="KOG1403">
    <property type="taxonomic scope" value="Eukaryota"/>
</dbReference>
<dbReference type="Gene3D" id="3.40.640.10">
    <property type="entry name" value="Type I PLP-dependent aspartate aminotransferase-like (Major domain)"/>
    <property type="match status" value="1"/>
</dbReference>
<evidence type="ECO:0000256" key="3">
    <source>
        <dbReference type="RuleBase" id="RU003560"/>
    </source>
</evidence>
<dbReference type="GeneID" id="8229532"/>
<protein>
    <submittedName>
        <fullName evidence="4 5">Alanine-glyoxylate aminotransferase, putative</fullName>
        <ecNumber evidence="4">2.6.1.44</ecNumber>
    </submittedName>
</protein>
<dbReference type="Proteomes" id="UP000009046">
    <property type="component" value="Unassembled WGS sequence"/>
</dbReference>
<name>E0VLB4_PEDHC</name>
<dbReference type="GO" id="GO:0005739">
    <property type="term" value="C:mitochondrion"/>
    <property type="evidence" value="ECO:0007669"/>
    <property type="project" value="TreeGrafter"/>
</dbReference>
<dbReference type="InterPro" id="IPR015424">
    <property type="entry name" value="PyrdxlP-dep_Trfase"/>
</dbReference>
<keyword evidence="4" id="KW-0808">Transferase</keyword>
<dbReference type="InterPro" id="IPR015422">
    <property type="entry name" value="PyrdxlP-dep_Trfase_small"/>
</dbReference>
<comment type="similarity">
    <text evidence="1 3">Belongs to the class-III pyridoxal-phosphate-dependent aminotransferase family.</text>
</comment>
<evidence type="ECO:0000256" key="2">
    <source>
        <dbReference type="ARBA" id="ARBA00022898"/>
    </source>
</evidence>
<evidence type="ECO:0000256" key="1">
    <source>
        <dbReference type="ARBA" id="ARBA00008954"/>
    </source>
</evidence>
<dbReference type="OMA" id="GAIETMK"/>
<gene>
    <name evidence="5" type="primary">8229532</name>
    <name evidence="4" type="ORF">Phum_PHUM285460</name>
</gene>
<dbReference type="RefSeq" id="XP_002426908.1">
    <property type="nucleotide sequence ID" value="XM_002426863.1"/>
</dbReference>
<evidence type="ECO:0000313" key="5">
    <source>
        <dbReference type="EnsemblMetazoa" id="PHUM285460-PA"/>
    </source>
</evidence>
<dbReference type="GO" id="GO:0008453">
    <property type="term" value="F:alanine-glyoxylate transaminase activity"/>
    <property type="evidence" value="ECO:0007669"/>
    <property type="project" value="UniProtKB-EC"/>
</dbReference>
<dbReference type="CTD" id="8229532"/>
<dbReference type="EC" id="2.6.1.44" evidence="4"/>
<dbReference type="GO" id="GO:0030170">
    <property type="term" value="F:pyridoxal phosphate binding"/>
    <property type="evidence" value="ECO:0007669"/>
    <property type="project" value="InterPro"/>
</dbReference>
<keyword evidence="6" id="KW-1185">Reference proteome</keyword>
<dbReference type="PANTHER" id="PTHR45688:SF13">
    <property type="entry name" value="ALANINE--GLYOXYLATE AMINOTRANSFERASE 2-LIKE"/>
    <property type="match status" value="1"/>
</dbReference>